<proteinExistence type="predicted"/>
<dbReference type="AlphaFoldDB" id="A0A5B7G496"/>
<organism evidence="1 2">
    <name type="scientific">Portunus trituberculatus</name>
    <name type="common">Swimming crab</name>
    <name type="synonym">Neptunus trituberculatus</name>
    <dbReference type="NCBI Taxonomy" id="210409"/>
    <lineage>
        <taxon>Eukaryota</taxon>
        <taxon>Metazoa</taxon>
        <taxon>Ecdysozoa</taxon>
        <taxon>Arthropoda</taxon>
        <taxon>Crustacea</taxon>
        <taxon>Multicrustacea</taxon>
        <taxon>Malacostraca</taxon>
        <taxon>Eumalacostraca</taxon>
        <taxon>Eucarida</taxon>
        <taxon>Decapoda</taxon>
        <taxon>Pleocyemata</taxon>
        <taxon>Brachyura</taxon>
        <taxon>Eubrachyura</taxon>
        <taxon>Portunoidea</taxon>
        <taxon>Portunidae</taxon>
        <taxon>Portuninae</taxon>
        <taxon>Portunus</taxon>
    </lineage>
</organism>
<sequence length="100" mass="11250">MEWLVGHSHPRAPLATIRVVTAAWLALVGPKHLQLYEGNISHPPRVLSTSERQRHSSVLFPFRHHGLLNSSLQCRDLFLENGDGVIVIMYAMLSKELTLS</sequence>
<accession>A0A5B7G496</accession>
<gene>
    <name evidence="1" type="ORF">E2C01_045932</name>
</gene>
<dbReference type="EMBL" id="VSRR010010607">
    <property type="protein sequence ID" value="MPC52073.1"/>
    <property type="molecule type" value="Genomic_DNA"/>
</dbReference>
<dbReference type="Proteomes" id="UP000324222">
    <property type="component" value="Unassembled WGS sequence"/>
</dbReference>
<evidence type="ECO:0000313" key="2">
    <source>
        <dbReference type="Proteomes" id="UP000324222"/>
    </source>
</evidence>
<protein>
    <submittedName>
        <fullName evidence="1">Uncharacterized protein</fullName>
    </submittedName>
</protein>
<reference evidence="1 2" key="1">
    <citation type="submission" date="2019-05" db="EMBL/GenBank/DDBJ databases">
        <title>Another draft genome of Portunus trituberculatus and its Hox gene families provides insights of decapod evolution.</title>
        <authorList>
            <person name="Jeong J.-H."/>
            <person name="Song I."/>
            <person name="Kim S."/>
            <person name="Choi T."/>
            <person name="Kim D."/>
            <person name="Ryu S."/>
            <person name="Kim W."/>
        </authorList>
    </citation>
    <scope>NUCLEOTIDE SEQUENCE [LARGE SCALE GENOMIC DNA]</scope>
    <source>
        <tissue evidence="1">Muscle</tissue>
    </source>
</reference>
<name>A0A5B7G496_PORTR</name>
<evidence type="ECO:0000313" key="1">
    <source>
        <dbReference type="EMBL" id="MPC52073.1"/>
    </source>
</evidence>
<comment type="caution">
    <text evidence="1">The sequence shown here is derived from an EMBL/GenBank/DDBJ whole genome shotgun (WGS) entry which is preliminary data.</text>
</comment>
<keyword evidence="2" id="KW-1185">Reference proteome</keyword>